<feature type="region of interest" description="Disordered" evidence="1">
    <location>
        <begin position="1"/>
        <end position="32"/>
    </location>
</feature>
<proteinExistence type="predicted"/>
<protein>
    <submittedName>
        <fullName evidence="2">DUF935 domain-containing protein</fullName>
    </submittedName>
</protein>
<comment type="caution">
    <text evidence="2">The sequence shown here is derived from an EMBL/GenBank/DDBJ whole genome shotgun (WGS) entry which is preliminary data.</text>
</comment>
<sequence>MTDARKTNNHPTQHGKGRNSGDFRQIKHRQQRDGYVPRIVPKAVTRTRTDIGVWKSALRAADNVENPRRSRLQRLYADIMQDAHLTSMVELRMQTVLATPFSLKRDGDIDEQATAMLAAAGWKRDLDRFVWEELLYGHSLVELTTTREGGLCVALLPRTNVVPEQGVLLLSEDDGSGIRYRETREYGTWILEFGSHTEYGLLNKAVPHVLFSRFAQSCWSELCEIYAIPPRVMKTNTQDPEMLDRAEQMMRDMGAAAWFIIDSNEEFSFAKGADTNGDVYNNLIRVCKEATSLLVCGAQLGQDTLNGNRSKEESSRKLFDKLVDADRRRVEGYWNETIIPALVRIGVLPDGLRYVYEQEEDTETLWRQTHEAMQYFHVDAHWLKTKFGIEVTAERETGGGLAQLALRDGFFA</sequence>
<reference evidence="2" key="2">
    <citation type="submission" date="2021-04" db="EMBL/GenBank/DDBJ databases">
        <authorList>
            <person name="Gilroy R."/>
        </authorList>
    </citation>
    <scope>NUCLEOTIDE SEQUENCE</scope>
    <source>
        <strain evidence="2">ChiHjej11B10-19426</strain>
    </source>
</reference>
<accession>A0A9D2IL63</accession>
<reference evidence="2" key="1">
    <citation type="journal article" date="2021" name="PeerJ">
        <title>Extensive microbial diversity within the chicken gut microbiome revealed by metagenomics and culture.</title>
        <authorList>
            <person name="Gilroy R."/>
            <person name="Ravi A."/>
            <person name="Getino M."/>
            <person name="Pursley I."/>
            <person name="Horton D.L."/>
            <person name="Alikhan N.F."/>
            <person name="Baker D."/>
            <person name="Gharbi K."/>
            <person name="Hall N."/>
            <person name="Watson M."/>
            <person name="Adriaenssens E.M."/>
            <person name="Foster-Nyarko E."/>
            <person name="Jarju S."/>
            <person name="Secka A."/>
            <person name="Antonio M."/>
            <person name="Oren A."/>
            <person name="Chaudhuri R.R."/>
            <person name="La Ragione R."/>
            <person name="Hildebrand F."/>
            <person name="Pallen M.J."/>
        </authorList>
    </citation>
    <scope>NUCLEOTIDE SEQUENCE</scope>
    <source>
        <strain evidence="2">ChiHjej11B10-19426</strain>
    </source>
</reference>
<organism evidence="2 3">
    <name type="scientific">Candidatus Tidjanibacter faecipullorum</name>
    <dbReference type="NCBI Taxonomy" id="2838766"/>
    <lineage>
        <taxon>Bacteria</taxon>
        <taxon>Pseudomonadati</taxon>
        <taxon>Bacteroidota</taxon>
        <taxon>Bacteroidia</taxon>
        <taxon>Bacteroidales</taxon>
        <taxon>Rikenellaceae</taxon>
        <taxon>Tidjanibacter</taxon>
    </lineage>
</organism>
<dbReference type="Proteomes" id="UP000824014">
    <property type="component" value="Unassembled WGS sequence"/>
</dbReference>
<evidence type="ECO:0000256" key="1">
    <source>
        <dbReference type="SAM" id="MobiDB-lite"/>
    </source>
</evidence>
<dbReference type="InterPro" id="IPR009279">
    <property type="entry name" value="Portal_Mu"/>
</dbReference>
<dbReference type="EMBL" id="DXCC01000015">
    <property type="protein sequence ID" value="HIZ15178.1"/>
    <property type="molecule type" value="Genomic_DNA"/>
</dbReference>
<evidence type="ECO:0000313" key="3">
    <source>
        <dbReference type="Proteomes" id="UP000824014"/>
    </source>
</evidence>
<name>A0A9D2IL63_9BACT</name>
<dbReference type="Pfam" id="PF06074">
    <property type="entry name" value="Portal_Mu"/>
    <property type="match status" value="1"/>
</dbReference>
<dbReference type="AlphaFoldDB" id="A0A9D2IL63"/>
<evidence type="ECO:0000313" key="2">
    <source>
        <dbReference type="EMBL" id="HIZ15178.1"/>
    </source>
</evidence>
<gene>
    <name evidence="2" type="ORF">H9816_04640</name>
</gene>